<dbReference type="AlphaFoldDB" id="A0A938YCF9"/>
<proteinExistence type="predicted"/>
<comment type="caution">
    <text evidence="1">The sequence shown here is derived from an EMBL/GenBank/DDBJ whole genome shotgun (WGS) entry which is preliminary data.</text>
</comment>
<organism evidence="1 2">
    <name type="scientific">Nakamurella leprariae</name>
    <dbReference type="NCBI Taxonomy" id="2803911"/>
    <lineage>
        <taxon>Bacteria</taxon>
        <taxon>Bacillati</taxon>
        <taxon>Actinomycetota</taxon>
        <taxon>Actinomycetes</taxon>
        <taxon>Nakamurellales</taxon>
        <taxon>Nakamurellaceae</taxon>
        <taxon>Nakamurella</taxon>
    </lineage>
</organism>
<protein>
    <submittedName>
        <fullName evidence="1">Uncharacterized protein</fullName>
    </submittedName>
</protein>
<keyword evidence="2" id="KW-1185">Reference proteome</keyword>
<reference evidence="1" key="1">
    <citation type="submission" date="2021-01" db="EMBL/GenBank/DDBJ databases">
        <title>YIM 132084 draft genome.</title>
        <authorList>
            <person name="An D."/>
        </authorList>
    </citation>
    <scope>NUCLEOTIDE SEQUENCE</scope>
    <source>
        <strain evidence="1">YIM 132084</strain>
    </source>
</reference>
<sequence>MAFLWRFVSAAGVAVDGPAISFTTTEAAEQWLSEEAADLRAAGIDAASLFDEERALSEPGDRR</sequence>
<dbReference type="EMBL" id="JAERWK010000016">
    <property type="protein sequence ID" value="MBM9468077.1"/>
    <property type="molecule type" value="Genomic_DNA"/>
</dbReference>
<evidence type="ECO:0000313" key="2">
    <source>
        <dbReference type="Proteomes" id="UP000663792"/>
    </source>
</evidence>
<dbReference type="RefSeq" id="WP_205261040.1">
    <property type="nucleotide sequence ID" value="NZ_JAERWK010000016.1"/>
</dbReference>
<name>A0A938YCF9_9ACTN</name>
<evidence type="ECO:0000313" key="1">
    <source>
        <dbReference type="EMBL" id="MBM9468077.1"/>
    </source>
</evidence>
<dbReference type="Proteomes" id="UP000663792">
    <property type="component" value="Unassembled WGS sequence"/>
</dbReference>
<accession>A0A938YCF9</accession>
<gene>
    <name evidence="1" type="ORF">JL106_12385</name>
</gene>